<reference evidence="7" key="3">
    <citation type="submission" date="2016-06" db="UniProtKB">
        <authorList>
            <consortium name="WormBaseParasite"/>
        </authorList>
    </citation>
    <scope>IDENTIFICATION</scope>
</reference>
<keyword evidence="6" id="KW-1185">Reference proteome</keyword>
<protein>
    <recommendedName>
        <fullName evidence="2">glucuronosyltransferase</fullName>
        <ecNumber evidence="2">2.4.1.17</ecNumber>
    </recommendedName>
</protein>
<dbReference type="EC" id="2.4.1.17" evidence="2"/>
<proteinExistence type="inferred from homology"/>
<dbReference type="PANTHER" id="PTHR48043:SF145">
    <property type="entry name" value="FI06409P-RELATED"/>
    <property type="match status" value="1"/>
</dbReference>
<dbReference type="AlphaFoldDB" id="A0A183BJT5"/>
<sequence>MDQLKELINQDVDYQKLAEEKYFLNTFPSWVEMFRKFKFKNVVLQNWINQKEALAHPKTMAFVSHCGMNSVMEGTFYGVPMVCMPFFGDQYYNAELLAIQKIGLVIDPKNDKQTIQKELNLALSTALGLIKRSDEPFDLDKLKSVSMGIRQKNIAKTISDAMKTIEKEINEKKRQ</sequence>
<keyword evidence="3" id="KW-0328">Glycosyltransferase</keyword>
<dbReference type="Gene3D" id="3.40.50.2000">
    <property type="entry name" value="Glycogen Phosphorylase B"/>
    <property type="match status" value="1"/>
</dbReference>
<dbReference type="PANTHER" id="PTHR48043">
    <property type="entry name" value="EG:EG0003.4 PROTEIN-RELATED"/>
    <property type="match status" value="1"/>
</dbReference>
<organism evidence="6 7">
    <name type="scientific">Globodera pallida</name>
    <name type="common">Potato cyst nematode worm</name>
    <name type="synonym">Heterodera pallida</name>
    <dbReference type="NCBI Taxonomy" id="36090"/>
    <lineage>
        <taxon>Eukaryota</taxon>
        <taxon>Metazoa</taxon>
        <taxon>Ecdysozoa</taxon>
        <taxon>Nematoda</taxon>
        <taxon>Chromadorea</taxon>
        <taxon>Rhabditida</taxon>
        <taxon>Tylenchina</taxon>
        <taxon>Tylenchomorpha</taxon>
        <taxon>Tylenchoidea</taxon>
        <taxon>Heteroderidae</taxon>
        <taxon>Heteroderinae</taxon>
        <taxon>Globodera</taxon>
    </lineage>
</organism>
<accession>A0A183BJT5</accession>
<dbReference type="Proteomes" id="UP000050741">
    <property type="component" value="Unassembled WGS sequence"/>
</dbReference>
<dbReference type="InterPro" id="IPR050271">
    <property type="entry name" value="UDP-glycosyltransferase"/>
</dbReference>
<evidence type="ECO:0000256" key="3">
    <source>
        <dbReference type="ARBA" id="ARBA00022676"/>
    </source>
</evidence>
<evidence type="ECO:0000313" key="7">
    <source>
        <dbReference type="WBParaSite" id="GPLIN_000086400"/>
    </source>
</evidence>
<reference evidence="6" key="2">
    <citation type="submission" date="2014-05" db="EMBL/GenBank/DDBJ databases">
        <title>The genome and life-stage specific transcriptomes of Globodera pallida elucidate key aspects of plant parasitism by a cyst nematode.</title>
        <authorList>
            <person name="Cotton J.A."/>
            <person name="Lilley C.J."/>
            <person name="Jones L.M."/>
            <person name="Kikuchi T."/>
            <person name="Reid A.J."/>
            <person name="Thorpe P."/>
            <person name="Tsai I.J."/>
            <person name="Beasley H."/>
            <person name="Blok V."/>
            <person name="Cock P.J.A."/>
            <person name="Van den Akker S.E."/>
            <person name="Holroyd N."/>
            <person name="Hunt M."/>
            <person name="Mantelin S."/>
            <person name="Naghra H."/>
            <person name="Pain A."/>
            <person name="Palomares-Rius J.E."/>
            <person name="Zarowiecki M."/>
            <person name="Berriman M."/>
            <person name="Jones J.T."/>
            <person name="Urwin P.E."/>
        </authorList>
    </citation>
    <scope>NUCLEOTIDE SEQUENCE [LARGE SCALE GENOMIC DNA]</scope>
    <source>
        <strain evidence="6">Lindley</strain>
    </source>
</reference>
<dbReference type="WBParaSite" id="GPLIN_000086400">
    <property type="protein sequence ID" value="GPLIN_000086400"/>
    <property type="gene ID" value="GPLIN_000086400"/>
</dbReference>
<evidence type="ECO:0000256" key="5">
    <source>
        <dbReference type="ARBA" id="ARBA00047475"/>
    </source>
</evidence>
<reference evidence="6" key="1">
    <citation type="submission" date="2013-12" db="EMBL/GenBank/DDBJ databases">
        <authorList>
            <person name="Aslett M."/>
        </authorList>
    </citation>
    <scope>NUCLEOTIDE SEQUENCE [LARGE SCALE GENOMIC DNA]</scope>
    <source>
        <strain evidence="6">Lindley</strain>
    </source>
</reference>
<dbReference type="Pfam" id="PF00201">
    <property type="entry name" value="UDPGT"/>
    <property type="match status" value="1"/>
</dbReference>
<evidence type="ECO:0000256" key="4">
    <source>
        <dbReference type="ARBA" id="ARBA00022679"/>
    </source>
</evidence>
<dbReference type="SUPFAM" id="SSF53756">
    <property type="entry name" value="UDP-Glycosyltransferase/glycogen phosphorylase"/>
    <property type="match status" value="1"/>
</dbReference>
<evidence type="ECO:0000256" key="1">
    <source>
        <dbReference type="ARBA" id="ARBA00009995"/>
    </source>
</evidence>
<comment type="catalytic activity">
    <reaction evidence="5">
        <text>glucuronate acceptor + UDP-alpha-D-glucuronate = acceptor beta-D-glucuronoside + UDP + H(+)</text>
        <dbReference type="Rhea" id="RHEA:21032"/>
        <dbReference type="ChEBI" id="CHEBI:15378"/>
        <dbReference type="ChEBI" id="CHEBI:58052"/>
        <dbReference type="ChEBI" id="CHEBI:58223"/>
        <dbReference type="ChEBI" id="CHEBI:132367"/>
        <dbReference type="ChEBI" id="CHEBI:132368"/>
        <dbReference type="EC" id="2.4.1.17"/>
    </reaction>
</comment>
<evidence type="ECO:0000313" key="6">
    <source>
        <dbReference type="Proteomes" id="UP000050741"/>
    </source>
</evidence>
<keyword evidence="4" id="KW-0808">Transferase</keyword>
<name>A0A183BJT5_GLOPA</name>
<evidence type="ECO:0000256" key="2">
    <source>
        <dbReference type="ARBA" id="ARBA00012544"/>
    </source>
</evidence>
<dbReference type="GO" id="GO:0015020">
    <property type="term" value="F:glucuronosyltransferase activity"/>
    <property type="evidence" value="ECO:0007669"/>
    <property type="project" value="UniProtKB-EC"/>
</dbReference>
<dbReference type="InterPro" id="IPR002213">
    <property type="entry name" value="UDP_glucos_trans"/>
</dbReference>
<comment type="similarity">
    <text evidence="1">Belongs to the UDP-glycosyltransferase family.</text>
</comment>